<dbReference type="InterPro" id="IPR029044">
    <property type="entry name" value="Nucleotide-diphossugar_trans"/>
</dbReference>
<dbReference type="GO" id="GO:0000136">
    <property type="term" value="C:mannan polymerase complex"/>
    <property type="evidence" value="ECO:0007669"/>
    <property type="project" value="TreeGrafter"/>
</dbReference>
<dbReference type="GO" id="GO:0000032">
    <property type="term" value="P:cell wall mannoprotein biosynthetic process"/>
    <property type="evidence" value="ECO:0007669"/>
    <property type="project" value="TreeGrafter"/>
</dbReference>
<keyword evidence="2" id="KW-0472">Membrane</keyword>
<sequence length="358" mass="41767">MFVKKRLSRSLSIIAICMVLFTLFMWVYQNSQEPIKVVEKIEYDGRIEVLEESTIDLDAAPVEKLGEIKKILANNAKLRNYYTLESDSDSILILTPIKDGANYLSQYFSLIDKLQYPRNSISIAFLVSDSTDNTQQILLNKQKWYQEKGPVEQRFKRFEIYRKDFFYILPRNQRHKFNTQRERRTVMARARNYLWTRALENEQWVVWIDSDLKEYPSTIIKDLMAYNKDIIVPICMLNKTKPGGPIRHVFYDYNAWQETDASRKMLAGLKDTDFLAEDAKYIKTGRKYLSKFQNQEIVPLDGIGGTFTLVKSYVHRSGVGFPTWLVEHQVETEGFAKLAKINGFGVYGLPSYRIIHAG</sequence>
<keyword evidence="4" id="KW-1185">Reference proteome</keyword>
<dbReference type="Gene3D" id="3.90.550.10">
    <property type="entry name" value="Spore Coat Polysaccharide Biosynthesis Protein SpsA, Chain A"/>
    <property type="match status" value="1"/>
</dbReference>
<dbReference type="Proteomes" id="UP000242474">
    <property type="component" value="Unassembled WGS sequence"/>
</dbReference>
<proteinExistence type="inferred from homology"/>
<dbReference type="OrthoDB" id="204164at2759"/>
<gene>
    <name evidence="3" type="ORF">COEREDRAFT_80830</name>
</gene>
<dbReference type="PANTHER" id="PTHR43083:SF6">
    <property type="entry name" value="MANNAN POLYMERASE COMPLEXES SUBUNIT MNN9"/>
    <property type="match status" value="1"/>
</dbReference>
<organism evidence="3 4">
    <name type="scientific">Coemansia reversa (strain ATCC 12441 / NRRL 1564)</name>
    <dbReference type="NCBI Taxonomy" id="763665"/>
    <lineage>
        <taxon>Eukaryota</taxon>
        <taxon>Fungi</taxon>
        <taxon>Fungi incertae sedis</taxon>
        <taxon>Zoopagomycota</taxon>
        <taxon>Kickxellomycotina</taxon>
        <taxon>Kickxellomycetes</taxon>
        <taxon>Kickxellales</taxon>
        <taxon>Kickxellaceae</taxon>
        <taxon>Coemansia</taxon>
    </lineage>
</organism>
<evidence type="ECO:0000313" key="3">
    <source>
        <dbReference type="EMBL" id="PIA17132.1"/>
    </source>
</evidence>
<feature type="transmembrane region" description="Helical" evidence="2">
    <location>
        <begin position="7"/>
        <end position="28"/>
    </location>
</feature>
<dbReference type="GO" id="GO:0000009">
    <property type="term" value="F:alpha-1,6-mannosyltransferase activity"/>
    <property type="evidence" value="ECO:0007669"/>
    <property type="project" value="TreeGrafter"/>
</dbReference>
<dbReference type="STRING" id="763665.A0A2G5BDS2"/>
<dbReference type="AlphaFoldDB" id="A0A2G5BDS2"/>
<evidence type="ECO:0008006" key="5">
    <source>
        <dbReference type="Google" id="ProtNLM"/>
    </source>
</evidence>
<evidence type="ECO:0000256" key="2">
    <source>
        <dbReference type="SAM" id="Phobius"/>
    </source>
</evidence>
<dbReference type="Pfam" id="PF03452">
    <property type="entry name" value="Anp1"/>
    <property type="match status" value="1"/>
</dbReference>
<accession>A0A2G5BDS2</accession>
<evidence type="ECO:0000313" key="4">
    <source>
        <dbReference type="Proteomes" id="UP000242474"/>
    </source>
</evidence>
<name>A0A2G5BDS2_COERN</name>
<dbReference type="PANTHER" id="PTHR43083">
    <property type="entry name" value="MANNAN POLYMERASE II"/>
    <property type="match status" value="1"/>
</dbReference>
<dbReference type="GO" id="GO:0006487">
    <property type="term" value="P:protein N-linked glycosylation"/>
    <property type="evidence" value="ECO:0007669"/>
    <property type="project" value="TreeGrafter"/>
</dbReference>
<reference evidence="3 4" key="1">
    <citation type="journal article" date="2015" name="Genome Biol. Evol.">
        <title>Phylogenomic analyses indicate that early fungi evolved digesting cell walls of algal ancestors of land plants.</title>
        <authorList>
            <person name="Chang Y."/>
            <person name="Wang S."/>
            <person name="Sekimoto S."/>
            <person name="Aerts A.L."/>
            <person name="Choi C."/>
            <person name="Clum A."/>
            <person name="LaButti K.M."/>
            <person name="Lindquist E.A."/>
            <person name="Yee Ngan C."/>
            <person name="Ohm R.A."/>
            <person name="Salamov A.A."/>
            <person name="Grigoriev I.V."/>
            <person name="Spatafora J.W."/>
            <person name="Berbee M.L."/>
        </authorList>
    </citation>
    <scope>NUCLEOTIDE SEQUENCE [LARGE SCALE GENOMIC DNA]</scope>
    <source>
        <strain evidence="3 4">NRRL 1564</strain>
    </source>
</reference>
<keyword evidence="2" id="KW-1133">Transmembrane helix</keyword>
<dbReference type="InterPro" id="IPR052086">
    <property type="entry name" value="Mannan_Polymerase_Subunit"/>
</dbReference>
<keyword evidence="2" id="KW-0812">Transmembrane</keyword>
<comment type="similarity">
    <text evidence="1">Belongs to the ANP1/MMN9/VAN1 family.</text>
</comment>
<dbReference type="EMBL" id="KZ303496">
    <property type="protein sequence ID" value="PIA17132.1"/>
    <property type="molecule type" value="Genomic_DNA"/>
</dbReference>
<protein>
    <recommendedName>
        <fullName evidence="5">Anp1-domain-containing protein</fullName>
    </recommendedName>
</protein>
<evidence type="ECO:0000256" key="1">
    <source>
        <dbReference type="ARBA" id="ARBA00037964"/>
    </source>
</evidence>
<dbReference type="SUPFAM" id="SSF53448">
    <property type="entry name" value="Nucleotide-diphospho-sugar transferases"/>
    <property type="match status" value="1"/>
</dbReference>